<name>H2J3S5_MARPK</name>
<dbReference type="PROSITE" id="PS51257">
    <property type="entry name" value="PROKAR_LIPOPROTEIN"/>
    <property type="match status" value="1"/>
</dbReference>
<sequence>MRRYFFFLILIFSLFLFSSCNLSLPFFTKPDNGPVVNNNIDNSAMVAEDEKNKVEFLAPQIIDLLSIDVDNKLFGSFLSYDNLFYYHDIDTLYIYSLKDKKIIYSERFNSTLFSNFIISHDNNLIFSNGSVLYKYSFKGKKLFEYDFNESIKSIAITPFNEIYVLSDVGTLFKLKDKEVQWSKRLNATITSNLIISYNNRIFFGDANGNIYIYDSNGNRLGVSKISGSAVGNFATDNTGKIYVLSSNKYLYVIDNNGEILWTNEYDEVLLNVLVDDNLNYYLATDENIYVYNKDFEEIGKYEIGKIFTQIIYAKDKILFGTKDKLLNVLDLKEKKVYRYKLSENILLDYIYFDGKNIFIPLKDKVVYTKLDVDYNALFWTQSYGYLNRGYMNLPPQKPMLVYPKNNTSVVVEKALKLIWKSYDLNNEGLTYNVYYGTNKNSLSLAAKNLVKPTFELKNLRGKRTYYVKITAFDSVNAVDSDVYAFRILYKPERPVAVQPLNEEKNISLNPVLKWEARDKDSTRLKYNLYFGEDKDNLSPVATNLTLNTFDLKQKLKPSFKYYWKVEVIDDNNNKNISNVFEFVTSNPPSTPVILEPDLSQEISYDATFVWESKDEDNDNLSYDLYLGYDDGEMKKIIEDYKKNEIVISYLSPGKSYRFKIGVRDGKGNYVESKVYIIKVKFSPILQWKFIMDDKVEGNPALDNEGNIYVGDNSGYFYKINSKGILLWRFKTEDKIWSSPTYYNGLVYFGSNDGYLYVLNSKGELIWKFKTQDIITSSPLIDIDGTIYVGSWDGFLYAINPDGTLKWKFKTNNSISGSPVMGRDGTIYIGSWDGFLYAINPDGTLKWKFKTENRISQTAALDREENIYIGSEDGNLYVLNFEGELKWKFKTESYIKSSPVIDRNGVVYIGGWDNYFYAINPDGSLKWKYKTEYVLLSSPVIGNLGNIYMAGYDHFIYCFDEEGSLKWKREMNDMIGTNLILSNNKLIFADVKGFLYVLNVQDKNLDSLAHWPAFKRDNFNMGKLVTVRNSLPLGPDNPYPEDNQKDVSLYTKLKWQAYDMDGDKIVYDLYFGTEKDKLKKIVENSPVSEYTPEHILSPKTVYYWKVVVKDVRNGVKEGPVWSFKTINPYGKIKWNFKTLGWVENTPLIVGNSIYFGSYDKYFYALTTNGNLKWKFLANSEIIASPNTEDNNIIYFGDVSGRLYSITRDGTLIWTLKLDGDIISTPLVKNGKIYIGTSNGILYAIDKNGEILWTFKTGDYIASMPSYYDGNIIFGSSDSYVYSINEKGELNWKFRTSGAVKSSPSIDNEGNIYIGSDDNYLYKLTKDGILVFKFKTNSSIQTKASIDSNGNIYFGSLDHYLYIINKEGKLITRFKTDGPIISTPTFDDKGYIYFASLDSKVYALNKDYKIDWIFKSGYGISSSPIVKDGILYISSKDGYMYALQIEGENTPENYIIKNYYNK</sequence>
<proteinExistence type="predicted"/>
<dbReference type="Pfam" id="PF13360">
    <property type="entry name" value="PQQ_2"/>
    <property type="match status" value="1"/>
</dbReference>
<accession>H2J3S5</accession>
<feature type="domain" description="Pyrrolo-quinoline quinone repeat" evidence="1">
    <location>
        <begin position="1186"/>
        <end position="1256"/>
    </location>
</feature>
<dbReference type="InterPro" id="IPR018391">
    <property type="entry name" value="PQQ_b-propeller_rpt"/>
</dbReference>
<dbReference type="InterPro" id="IPR011047">
    <property type="entry name" value="Quinoprotein_ADH-like_sf"/>
</dbReference>
<dbReference type="OrthoDB" id="45135at2"/>
<keyword evidence="4" id="KW-1185">Reference proteome</keyword>
<dbReference type="SUPFAM" id="SSF50998">
    <property type="entry name" value="Quinoprotein alcohol dehydrogenase-like"/>
    <property type="match status" value="5"/>
</dbReference>
<evidence type="ECO:0000313" key="4">
    <source>
        <dbReference type="Proteomes" id="UP000007161"/>
    </source>
</evidence>
<dbReference type="Proteomes" id="UP000007161">
    <property type="component" value="Chromosome"/>
</dbReference>
<gene>
    <name evidence="3" type="ordered locus">Marpi_1422</name>
</gene>
<protein>
    <submittedName>
        <fullName evidence="3">WD40-like repeat protein</fullName>
    </submittedName>
</protein>
<organism evidence="3 4">
    <name type="scientific">Marinitoga piezophila (strain DSM 14283 / JCM 11233 / KA3)</name>
    <dbReference type="NCBI Taxonomy" id="443254"/>
    <lineage>
        <taxon>Bacteria</taxon>
        <taxon>Thermotogati</taxon>
        <taxon>Thermotogota</taxon>
        <taxon>Thermotogae</taxon>
        <taxon>Petrotogales</taxon>
        <taxon>Petrotogaceae</taxon>
        <taxon>Marinitoga</taxon>
    </lineage>
</organism>
<dbReference type="PANTHER" id="PTHR34512">
    <property type="entry name" value="CELL SURFACE PROTEIN"/>
    <property type="match status" value="1"/>
</dbReference>
<feature type="domain" description="Pyrrolo-quinoline quinone repeat" evidence="2">
    <location>
        <begin position="683"/>
        <end position="888"/>
    </location>
</feature>
<dbReference type="Gene3D" id="2.60.40.10">
    <property type="entry name" value="Immunoglobulins"/>
    <property type="match status" value="2"/>
</dbReference>
<dbReference type="InterPro" id="IPR036116">
    <property type="entry name" value="FN3_sf"/>
</dbReference>
<dbReference type="Gene3D" id="2.130.10.10">
    <property type="entry name" value="YVTN repeat-like/Quinoprotein amine dehydrogenase"/>
    <property type="match status" value="5"/>
</dbReference>
<dbReference type="SUPFAM" id="SSF49265">
    <property type="entry name" value="Fibronectin type III"/>
    <property type="match status" value="2"/>
</dbReference>
<evidence type="ECO:0000259" key="1">
    <source>
        <dbReference type="Pfam" id="PF13360"/>
    </source>
</evidence>
<evidence type="ECO:0000259" key="2">
    <source>
        <dbReference type="Pfam" id="PF13570"/>
    </source>
</evidence>
<dbReference type="PANTHER" id="PTHR34512:SF30">
    <property type="entry name" value="OUTER MEMBRANE PROTEIN ASSEMBLY FACTOR BAMB"/>
    <property type="match status" value="1"/>
</dbReference>
<evidence type="ECO:0000313" key="3">
    <source>
        <dbReference type="EMBL" id="AEX85817.1"/>
    </source>
</evidence>
<dbReference type="eggNOG" id="COG1520">
    <property type="taxonomic scope" value="Bacteria"/>
</dbReference>
<reference evidence="4" key="2">
    <citation type="submission" date="2012-01" db="EMBL/GenBank/DDBJ databases">
        <title>Complete sequence of chromosome of Marinitoga piezophila KA3.</title>
        <authorList>
            <person name="Lucas S."/>
            <person name="Han J."/>
            <person name="Lapidus A."/>
            <person name="Cheng J.-F."/>
            <person name="Goodwin L."/>
            <person name="Pitluck S."/>
            <person name="Peters L."/>
            <person name="Mikhailova N."/>
            <person name="Teshima H."/>
            <person name="Detter J.C."/>
            <person name="Han C."/>
            <person name="Tapia R."/>
            <person name="Land M."/>
            <person name="Hauser L."/>
            <person name="Kyrpides N."/>
            <person name="Ivanova N."/>
            <person name="Pagani I."/>
            <person name="Jebbar M."/>
            <person name="Vannier P."/>
            <person name="Oger P."/>
            <person name="Cario A."/>
            <person name="Bartlett D."/>
            <person name="Noll K.M."/>
            <person name="Woyke T."/>
        </authorList>
    </citation>
    <scope>NUCLEOTIDE SEQUENCE [LARGE SCALE GENOMIC DNA]</scope>
    <source>
        <strain evidence="4">DSM 14283 / JCM 11233 / KA3</strain>
    </source>
</reference>
<dbReference type="InterPro" id="IPR013783">
    <property type="entry name" value="Ig-like_fold"/>
</dbReference>
<dbReference type="SMART" id="SM00564">
    <property type="entry name" value="PQQ"/>
    <property type="match status" value="19"/>
</dbReference>
<dbReference type="InterPro" id="IPR002372">
    <property type="entry name" value="PQQ_rpt_dom"/>
</dbReference>
<dbReference type="EMBL" id="CP003257">
    <property type="protein sequence ID" value="AEX85817.1"/>
    <property type="molecule type" value="Genomic_DNA"/>
</dbReference>
<reference evidence="3 4" key="1">
    <citation type="journal article" date="2012" name="J. Bacteriol.">
        <title>Complete Genome Sequence of the Thermophilic, Piezophilic, Heterotrophic Bacterium Marinitoga piezophila KA3.</title>
        <authorList>
            <person name="Lucas S."/>
            <person name="Han J."/>
            <person name="Lapidus A."/>
            <person name="Cheng J.F."/>
            <person name="Goodwin L.A."/>
            <person name="Pitluck S."/>
            <person name="Peters L."/>
            <person name="Mikhailova N."/>
            <person name="Teshima H."/>
            <person name="Detter J.C."/>
            <person name="Han C."/>
            <person name="Tapia R."/>
            <person name="Land M."/>
            <person name="Hauser L."/>
            <person name="Kyrpides N.C."/>
            <person name="Ivanova N."/>
            <person name="Pagani I."/>
            <person name="Vannier P."/>
            <person name="Oger P."/>
            <person name="Bartlett D.H."/>
            <person name="Noll K.M."/>
            <person name="Woyke T."/>
            <person name="Jebbar M."/>
        </authorList>
    </citation>
    <scope>NUCLEOTIDE SEQUENCE [LARGE SCALE GENOMIC DNA]</scope>
    <source>
        <strain evidence="4">DSM 14283 / JCM 11233 / KA3</strain>
    </source>
</reference>
<dbReference type="STRING" id="443254.Marpi_1422"/>
<dbReference type="HOGENOM" id="CLU_252139_0_0_0"/>
<dbReference type="RefSeq" id="WP_014296888.1">
    <property type="nucleotide sequence ID" value="NC_016751.1"/>
</dbReference>
<dbReference type="Pfam" id="PF13570">
    <property type="entry name" value="Beta-prop_ACSF4"/>
    <property type="match status" value="1"/>
</dbReference>
<dbReference type="KEGG" id="mpz:Marpi_1422"/>
<dbReference type="InterPro" id="IPR015943">
    <property type="entry name" value="WD40/YVTN_repeat-like_dom_sf"/>
</dbReference>